<keyword evidence="2" id="KW-1185">Reference proteome</keyword>
<gene>
    <name evidence="1" type="ORF">NDU88_002917</name>
</gene>
<accession>A0AAV7RBE8</accession>
<name>A0AAV7RBE8_PLEWA</name>
<sequence>MKNGCAYPAIDTNRTTNDSFLARAVGVISKKIDLADGHLCLGMAGPCGTVESIEETECCPDKEQELVEMHSVIINEASDVSINHHSPVRTVASSSLVSWPVAKCKRKSRKVTRVIPSSLVSTVPGSVTADNHSFPLDESLRALFWNKLTATIKDLLLPLREKMDRLGLEIGKVSFLCQKMYQVNLESVNVADPLPPIPWGDNSNINSGSAQQLEVSMVWPVPAQTLEGILAGGTQEVDLGISSQPIAVAYPHLHQSPHLGTQSQLPVVSFVGSNVQTSLGDLVAMNLPRPVVRM</sequence>
<proteinExistence type="predicted"/>
<comment type="caution">
    <text evidence="1">The sequence shown here is derived from an EMBL/GenBank/DDBJ whole genome shotgun (WGS) entry which is preliminary data.</text>
</comment>
<dbReference type="EMBL" id="JANPWB010000009">
    <property type="protein sequence ID" value="KAJ1150119.1"/>
    <property type="molecule type" value="Genomic_DNA"/>
</dbReference>
<evidence type="ECO:0000313" key="1">
    <source>
        <dbReference type="EMBL" id="KAJ1150119.1"/>
    </source>
</evidence>
<organism evidence="1 2">
    <name type="scientific">Pleurodeles waltl</name>
    <name type="common">Iberian ribbed newt</name>
    <dbReference type="NCBI Taxonomy" id="8319"/>
    <lineage>
        <taxon>Eukaryota</taxon>
        <taxon>Metazoa</taxon>
        <taxon>Chordata</taxon>
        <taxon>Craniata</taxon>
        <taxon>Vertebrata</taxon>
        <taxon>Euteleostomi</taxon>
        <taxon>Amphibia</taxon>
        <taxon>Batrachia</taxon>
        <taxon>Caudata</taxon>
        <taxon>Salamandroidea</taxon>
        <taxon>Salamandridae</taxon>
        <taxon>Pleurodelinae</taxon>
        <taxon>Pleurodeles</taxon>
    </lineage>
</organism>
<dbReference type="Proteomes" id="UP001066276">
    <property type="component" value="Chromosome 5"/>
</dbReference>
<reference evidence="1" key="1">
    <citation type="journal article" date="2022" name="bioRxiv">
        <title>Sequencing and chromosome-scale assembly of the giantPleurodeles waltlgenome.</title>
        <authorList>
            <person name="Brown T."/>
            <person name="Elewa A."/>
            <person name="Iarovenko S."/>
            <person name="Subramanian E."/>
            <person name="Araus A.J."/>
            <person name="Petzold A."/>
            <person name="Susuki M."/>
            <person name="Suzuki K.-i.T."/>
            <person name="Hayashi T."/>
            <person name="Toyoda A."/>
            <person name="Oliveira C."/>
            <person name="Osipova E."/>
            <person name="Leigh N.D."/>
            <person name="Simon A."/>
            <person name="Yun M.H."/>
        </authorList>
    </citation>
    <scope>NUCLEOTIDE SEQUENCE</scope>
    <source>
        <strain evidence="1">20211129_DDA</strain>
        <tissue evidence="1">Liver</tissue>
    </source>
</reference>
<dbReference type="AlphaFoldDB" id="A0AAV7RBE8"/>
<evidence type="ECO:0000313" key="2">
    <source>
        <dbReference type="Proteomes" id="UP001066276"/>
    </source>
</evidence>
<protein>
    <submittedName>
        <fullName evidence="1">Uncharacterized protein</fullName>
    </submittedName>
</protein>